<keyword evidence="3" id="KW-1185">Reference proteome</keyword>
<feature type="signal peptide" evidence="1">
    <location>
        <begin position="1"/>
        <end position="21"/>
    </location>
</feature>
<dbReference type="VEuPathDB" id="FungiDB:TRICI_002018"/>
<dbReference type="Proteomes" id="UP000761534">
    <property type="component" value="Unassembled WGS sequence"/>
</dbReference>
<dbReference type="SUPFAM" id="SSF69304">
    <property type="entry name" value="Tricorn protease N-terminal domain"/>
    <property type="match status" value="1"/>
</dbReference>
<evidence type="ECO:0008006" key="4">
    <source>
        <dbReference type="Google" id="ProtNLM"/>
    </source>
</evidence>
<comment type="caution">
    <text evidence="2">The sequence shown here is derived from an EMBL/GenBank/DDBJ whole genome shotgun (WGS) entry which is preliminary data.</text>
</comment>
<proteinExistence type="predicted"/>
<name>A0A642V7K7_9ASCO</name>
<dbReference type="AlphaFoldDB" id="A0A642V7K7"/>
<keyword evidence="1" id="KW-0732">Signal</keyword>
<sequence length="371" mass="42278">MKINMQLFSVIFTLLCGVALAAECDGTKLDESRYKMTLHGIKNHDSFVKHMKKHKVSLTSVIEDGNHQMKKPSKWPYKNKAKQALQWEETSDFDDMNTEKWVPQGISSSADAYDKGDWNGKKAWVVSWHEKDDAMVRVTFVDMDTHKYRHVLLVIPTAEDDFSSFKKLHAGGIVWYGDTLWVPDTGVGVRVFDLSNVFKVSQGDKIGKNGDKWTAAGYKYIIPQKGYYKNAVETFHHSFCALDRTDTPDTILFGEYQPKSEVDKGTPTRVGKWELDADKRALKSSAAKSVYCLGIERMQGAMTVNNKYYISSSNVDAQSNLYTWQPGKNKDKNTHFFPPHSEDLSYNKHGNEFYVVTEGKGERFIVTYDLV</sequence>
<evidence type="ECO:0000256" key="1">
    <source>
        <dbReference type="SAM" id="SignalP"/>
    </source>
</evidence>
<dbReference type="EMBL" id="SWFS01000138">
    <property type="protein sequence ID" value="KAA8915808.1"/>
    <property type="molecule type" value="Genomic_DNA"/>
</dbReference>
<feature type="chain" id="PRO_5025031332" description="Secreted protein" evidence="1">
    <location>
        <begin position="22"/>
        <end position="371"/>
    </location>
</feature>
<protein>
    <recommendedName>
        <fullName evidence="4">Secreted protein</fullName>
    </recommendedName>
</protein>
<reference evidence="2" key="1">
    <citation type="journal article" date="2019" name="G3 (Bethesda)">
        <title>Genome Assemblies of Two Rare Opportunistic Yeast Pathogens: Diutina rugosa (syn. Candida rugosa) and Trichomonascus ciferrii (syn. Candida ciferrii).</title>
        <authorList>
            <person name="Mixao V."/>
            <person name="Saus E."/>
            <person name="Hansen A.P."/>
            <person name="Lass-Florl C."/>
            <person name="Gabaldon T."/>
        </authorList>
    </citation>
    <scope>NUCLEOTIDE SEQUENCE</scope>
    <source>
        <strain evidence="2">CBS 4856</strain>
    </source>
</reference>
<evidence type="ECO:0000313" key="2">
    <source>
        <dbReference type="EMBL" id="KAA8915808.1"/>
    </source>
</evidence>
<gene>
    <name evidence="2" type="ORF">TRICI_002018</name>
</gene>
<evidence type="ECO:0000313" key="3">
    <source>
        <dbReference type="Proteomes" id="UP000761534"/>
    </source>
</evidence>
<dbReference type="OrthoDB" id="9983241at2759"/>
<organism evidence="2 3">
    <name type="scientific">Trichomonascus ciferrii</name>
    <dbReference type="NCBI Taxonomy" id="44093"/>
    <lineage>
        <taxon>Eukaryota</taxon>
        <taxon>Fungi</taxon>
        <taxon>Dikarya</taxon>
        <taxon>Ascomycota</taxon>
        <taxon>Saccharomycotina</taxon>
        <taxon>Dipodascomycetes</taxon>
        <taxon>Dipodascales</taxon>
        <taxon>Trichomonascaceae</taxon>
        <taxon>Trichomonascus</taxon>
        <taxon>Trichomonascus ciferrii complex</taxon>
    </lineage>
</organism>
<accession>A0A642V7K7</accession>